<evidence type="ECO:0000313" key="2">
    <source>
        <dbReference type="EMBL" id="PZO34677.1"/>
    </source>
</evidence>
<evidence type="ECO:0000313" key="3">
    <source>
        <dbReference type="Proteomes" id="UP000249081"/>
    </source>
</evidence>
<dbReference type="Proteomes" id="UP000249081">
    <property type="component" value="Unassembled WGS sequence"/>
</dbReference>
<reference evidence="3" key="1">
    <citation type="submission" date="2018-04" db="EMBL/GenBank/DDBJ databases">
        <authorList>
            <person name="Cornet L."/>
        </authorList>
    </citation>
    <scope>NUCLEOTIDE SEQUENCE [LARGE SCALE GENOMIC DNA]</scope>
</reference>
<gene>
    <name evidence="2" type="ORF">DCF17_20035</name>
</gene>
<dbReference type="InterPro" id="IPR013626">
    <property type="entry name" value="PaO"/>
</dbReference>
<dbReference type="Pfam" id="PF08417">
    <property type="entry name" value="PaO"/>
    <property type="match status" value="1"/>
</dbReference>
<comment type="caution">
    <text evidence="2">The sequence shown here is derived from an EMBL/GenBank/DDBJ whole genome shotgun (WGS) entry which is preliminary data.</text>
</comment>
<dbReference type="AlphaFoldDB" id="A0A2W4VTJ6"/>
<reference evidence="2 3" key="2">
    <citation type="submission" date="2018-06" db="EMBL/GenBank/DDBJ databases">
        <title>Metagenomic assembly of (sub)arctic Cyanobacteria and their associated microbiome from non-axenic cultures.</title>
        <authorList>
            <person name="Baurain D."/>
        </authorList>
    </citation>
    <scope>NUCLEOTIDE SEQUENCE [LARGE SCALE GENOMIC DNA]</scope>
    <source>
        <strain evidence="2">ULC041bin1</strain>
    </source>
</reference>
<evidence type="ECO:0000259" key="1">
    <source>
        <dbReference type="Pfam" id="PF08417"/>
    </source>
</evidence>
<feature type="domain" description="Pheophorbide a oxygenase" evidence="1">
    <location>
        <begin position="1"/>
        <end position="42"/>
    </location>
</feature>
<dbReference type="EMBL" id="QBMN01000197">
    <property type="protein sequence ID" value="PZO34677.1"/>
    <property type="molecule type" value="Genomic_DNA"/>
</dbReference>
<dbReference type="GO" id="GO:0010277">
    <property type="term" value="F:chlorophyllide a oxygenase activity"/>
    <property type="evidence" value="ECO:0007669"/>
    <property type="project" value="InterPro"/>
</dbReference>
<protein>
    <recommendedName>
        <fullName evidence="1">Pheophorbide a oxygenase domain-containing protein</fullName>
    </recommendedName>
</protein>
<proteinExistence type="predicted"/>
<sequence>MLIVVYATPIRKGKCRLFARFSFKFSFKISATIIGLTPRWYPRVTCPRKKPGW</sequence>
<name>A0A2W4VTJ6_9CYAN</name>
<accession>A0A2W4VTJ6</accession>
<organism evidence="2 3">
    <name type="scientific">Shackletoniella antarctica</name>
    <dbReference type="NCBI Taxonomy" id="268115"/>
    <lineage>
        <taxon>Bacteria</taxon>
        <taxon>Bacillati</taxon>
        <taxon>Cyanobacteriota</taxon>
        <taxon>Cyanophyceae</taxon>
        <taxon>Oculatellales</taxon>
        <taxon>Oculatellaceae</taxon>
        <taxon>Shackletoniella</taxon>
    </lineage>
</organism>